<dbReference type="Pfam" id="PF09916">
    <property type="entry name" value="DUF2145"/>
    <property type="match status" value="1"/>
</dbReference>
<dbReference type="RefSeq" id="WP_235312952.1">
    <property type="nucleotide sequence ID" value="NZ_JAKGAS010000006.1"/>
</dbReference>
<evidence type="ECO:0000313" key="2">
    <source>
        <dbReference type="EMBL" id="MCF2948913.1"/>
    </source>
</evidence>
<protein>
    <submittedName>
        <fullName evidence="2">DUF2145 domain-containing protein</fullName>
    </submittedName>
</protein>
<sequence length="264" mass="29497">MNIEAIIVVLLLLSPTAWAGSQSAEKATFEPETIKTFAKDVEKYAAAQGARAFIIARVGRPEKELPKGIKYTHTAIAVYSNIELETGETVQGYAIHNLYQNADKPNRSELIMDYPVDFFWGAQQLKAGIIIPTTEVQQGLIKLIAEGKNTKLHNPKYSVIANPLNSRFQNCTEHTLDMLNAAIYQTTNIKQLKANAKAHFTPQRVKTNPLKLMFGSMLMKDVTTKDHPRKVATATFSSINRYLAKYQLVHKAVEFYSAQRAVAI</sequence>
<accession>A0ABS9D7I3</accession>
<evidence type="ECO:0000256" key="1">
    <source>
        <dbReference type="SAM" id="SignalP"/>
    </source>
</evidence>
<dbReference type="Proteomes" id="UP001521137">
    <property type="component" value="Unassembled WGS sequence"/>
</dbReference>
<name>A0ABS9D7I3_9ALTE</name>
<gene>
    <name evidence="2" type="ORF">L0668_12400</name>
</gene>
<feature type="chain" id="PRO_5046978134" evidence="1">
    <location>
        <begin position="20"/>
        <end position="264"/>
    </location>
</feature>
<evidence type="ECO:0000313" key="3">
    <source>
        <dbReference type="Proteomes" id="UP001521137"/>
    </source>
</evidence>
<reference evidence="2 3" key="1">
    <citation type="submission" date="2022-01" db="EMBL/GenBank/DDBJ databases">
        <title>Paraglaciecola sp. G1-23.</title>
        <authorList>
            <person name="Jin M.S."/>
            <person name="Han D.M."/>
            <person name="Kim H.M."/>
            <person name="Jeon C.O."/>
        </authorList>
    </citation>
    <scope>NUCLEOTIDE SEQUENCE [LARGE SCALE GENOMIC DNA]</scope>
    <source>
        <strain evidence="2 3">G1-23</strain>
    </source>
</reference>
<dbReference type="EMBL" id="JAKGAS010000006">
    <property type="protein sequence ID" value="MCF2948913.1"/>
    <property type="molecule type" value="Genomic_DNA"/>
</dbReference>
<dbReference type="InterPro" id="IPR014547">
    <property type="entry name" value="UCP028477"/>
</dbReference>
<feature type="signal peptide" evidence="1">
    <location>
        <begin position="1"/>
        <end position="19"/>
    </location>
</feature>
<comment type="caution">
    <text evidence="2">The sequence shown here is derived from an EMBL/GenBank/DDBJ whole genome shotgun (WGS) entry which is preliminary data.</text>
</comment>
<proteinExistence type="predicted"/>
<keyword evidence="3" id="KW-1185">Reference proteome</keyword>
<organism evidence="2 3">
    <name type="scientific">Paraglaciecola algarum</name>
    <dbReference type="NCBI Taxonomy" id="3050085"/>
    <lineage>
        <taxon>Bacteria</taxon>
        <taxon>Pseudomonadati</taxon>
        <taxon>Pseudomonadota</taxon>
        <taxon>Gammaproteobacteria</taxon>
        <taxon>Alteromonadales</taxon>
        <taxon>Alteromonadaceae</taxon>
        <taxon>Paraglaciecola</taxon>
    </lineage>
</organism>
<keyword evidence="1" id="KW-0732">Signal</keyword>